<reference evidence="3" key="1">
    <citation type="submission" date="2019-10" db="EMBL/GenBank/DDBJ databases">
        <authorList>
            <consortium name="DOE Joint Genome Institute"/>
            <person name="Kuo A."/>
            <person name="Miyauchi S."/>
            <person name="Kiss E."/>
            <person name="Drula E."/>
            <person name="Kohler A."/>
            <person name="Sanchez-Garcia M."/>
            <person name="Andreopoulos B."/>
            <person name="Barry K.W."/>
            <person name="Bonito G."/>
            <person name="Buee M."/>
            <person name="Carver A."/>
            <person name="Chen C."/>
            <person name="Cichocki N."/>
            <person name="Clum A."/>
            <person name="Culley D."/>
            <person name="Crous P.W."/>
            <person name="Fauchery L."/>
            <person name="Girlanda M."/>
            <person name="Hayes R."/>
            <person name="Keri Z."/>
            <person name="LaButti K."/>
            <person name="Lipzen A."/>
            <person name="Lombard V."/>
            <person name="Magnuson J."/>
            <person name="Maillard F."/>
            <person name="Morin E."/>
            <person name="Murat C."/>
            <person name="Nolan M."/>
            <person name="Ohm R."/>
            <person name="Pangilinan J."/>
            <person name="Pereira M."/>
            <person name="Perotto S."/>
            <person name="Peter M."/>
            <person name="Riley R."/>
            <person name="Sitrit Y."/>
            <person name="Stielow B."/>
            <person name="Szollosi G."/>
            <person name="Zifcakova L."/>
            <person name="Stursova M."/>
            <person name="Spatafora J.W."/>
            <person name="Tedersoo L."/>
            <person name="Vaario L.-M."/>
            <person name="Yamada A."/>
            <person name="Yan M."/>
            <person name="Wang P."/>
            <person name="Xu J."/>
            <person name="Bruns T."/>
            <person name="Baldrian P."/>
            <person name="Vilgalys R."/>
            <person name="Henrissat B."/>
            <person name="Grigoriev I.V."/>
            <person name="Hibbett D."/>
            <person name="Nagy L.G."/>
            <person name="Martin F.M."/>
        </authorList>
    </citation>
    <scope>NUCLEOTIDE SEQUENCE</scope>
    <source>
        <strain evidence="3">Prilba</strain>
    </source>
</reference>
<feature type="non-terminal residue" evidence="3">
    <location>
        <position position="1"/>
    </location>
</feature>
<dbReference type="InterPro" id="IPR052588">
    <property type="entry name" value="Kelch_domain_protein"/>
</dbReference>
<evidence type="ECO:0000256" key="1">
    <source>
        <dbReference type="SAM" id="MobiDB-lite"/>
    </source>
</evidence>
<dbReference type="Proteomes" id="UP000759537">
    <property type="component" value="Unassembled WGS sequence"/>
</dbReference>
<gene>
    <name evidence="3" type="ORF">DFH94DRAFT_638180</name>
</gene>
<dbReference type="Pfam" id="PF13422">
    <property type="entry name" value="DUF4110"/>
    <property type="match status" value="1"/>
</dbReference>
<evidence type="ECO:0000313" key="4">
    <source>
        <dbReference type="Proteomes" id="UP000759537"/>
    </source>
</evidence>
<evidence type="ECO:0000259" key="2">
    <source>
        <dbReference type="Pfam" id="PF13422"/>
    </source>
</evidence>
<dbReference type="AlphaFoldDB" id="A0A9P5MNZ7"/>
<reference evidence="3" key="2">
    <citation type="journal article" date="2020" name="Nat. Commun.">
        <title>Large-scale genome sequencing of mycorrhizal fungi provides insights into the early evolution of symbiotic traits.</title>
        <authorList>
            <person name="Miyauchi S."/>
            <person name="Kiss E."/>
            <person name="Kuo A."/>
            <person name="Drula E."/>
            <person name="Kohler A."/>
            <person name="Sanchez-Garcia M."/>
            <person name="Morin E."/>
            <person name="Andreopoulos B."/>
            <person name="Barry K.W."/>
            <person name="Bonito G."/>
            <person name="Buee M."/>
            <person name="Carver A."/>
            <person name="Chen C."/>
            <person name="Cichocki N."/>
            <person name="Clum A."/>
            <person name="Culley D."/>
            <person name="Crous P.W."/>
            <person name="Fauchery L."/>
            <person name="Girlanda M."/>
            <person name="Hayes R.D."/>
            <person name="Keri Z."/>
            <person name="LaButti K."/>
            <person name="Lipzen A."/>
            <person name="Lombard V."/>
            <person name="Magnuson J."/>
            <person name="Maillard F."/>
            <person name="Murat C."/>
            <person name="Nolan M."/>
            <person name="Ohm R.A."/>
            <person name="Pangilinan J."/>
            <person name="Pereira M.F."/>
            <person name="Perotto S."/>
            <person name="Peter M."/>
            <person name="Pfister S."/>
            <person name="Riley R."/>
            <person name="Sitrit Y."/>
            <person name="Stielow J.B."/>
            <person name="Szollosi G."/>
            <person name="Zifcakova L."/>
            <person name="Stursova M."/>
            <person name="Spatafora J.W."/>
            <person name="Tedersoo L."/>
            <person name="Vaario L.M."/>
            <person name="Yamada A."/>
            <person name="Yan M."/>
            <person name="Wang P."/>
            <person name="Xu J."/>
            <person name="Bruns T."/>
            <person name="Baldrian P."/>
            <person name="Vilgalys R."/>
            <person name="Dunand C."/>
            <person name="Henrissat B."/>
            <person name="Grigoriev I.V."/>
            <person name="Hibbett D."/>
            <person name="Nagy L.G."/>
            <person name="Martin F.M."/>
        </authorList>
    </citation>
    <scope>NUCLEOTIDE SEQUENCE</scope>
    <source>
        <strain evidence="3">Prilba</strain>
    </source>
</reference>
<evidence type="ECO:0000313" key="3">
    <source>
        <dbReference type="EMBL" id="KAF8469295.1"/>
    </source>
</evidence>
<feature type="domain" description="DUF4110" evidence="2">
    <location>
        <begin position="539"/>
        <end position="612"/>
    </location>
</feature>
<proteinExistence type="predicted"/>
<dbReference type="PANTHER" id="PTHR46063:SF1">
    <property type="entry name" value="KELCH DOMAIN-CONTAINING PROTEIN 4"/>
    <property type="match status" value="1"/>
</dbReference>
<dbReference type="InterPro" id="IPR025183">
    <property type="entry name" value="DUF4110"/>
</dbReference>
<protein>
    <submittedName>
        <fullName evidence="3">Galactose oxidase</fullName>
    </submittedName>
</protein>
<dbReference type="Gene3D" id="2.120.10.80">
    <property type="entry name" value="Kelch-type beta propeller"/>
    <property type="match status" value="1"/>
</dbReference>
<dbReference type="Pfam" id="PF24681">
    <property type="entry name" value="Kelch_KLHDC2_KLHL20_DRC7"/>
    <property type="match status" value="1"/>
</dbReference>
<dbReference type="InterPro" id="IPR015915">
    <property type="entry name" value="Kelch-typ_b-propeller"/>
</dbReference>
<comment type="caution">
    <text evidence="3">The sequence shown here is derived from an EMBL/GenBank/DDBJ whole genome shotgun (WGS) entry which is preliminary data.</text>
</comment>
<dbReference type="SUPFAM" id="SSF117281">
    <property type="entry name" value="Kelch motif"/>
    <property type="match status" value="1"/>
</dbReference>
<organism evidence="3 4">
    <name type="scientific">Russula ochroleuca</name>
    <dbReference type="NCBI Taxonomy" id="152965"/>
    <lineage>
        <taxon>Eukaryota</taxon>
        <taxon>Fungi</taxon>
        <taxon>Dikarya</taxon>
        <taxon>Basidiomycota</taxon>
        <taxon>Agaricomycotina</taxon>
        <taxon>Agaricomycetes</taxon>
        <taxon>Russulales</taxon>
        <taxon>Russulaceae</taxon>
        <taxon>Russula</taxon>
    </lineage>
</organism>
<dbReference type="PANTHER" id="PTHR46063">
    <property type="entry name" value="KELCH DOMAIN-CONTAINING PROTEIN"/>
    <property type="match status" value="1"/>
</dbReference>
<sequence>IRREWEAAHAVTEELVEGPPSRRANATLTACPSGDYLWCIGGEFFSEDGKAYFYNDVFRYSPEKDEWRKFVSQTCPGPRSAHAVVAVPSGGGKLFLFGGEFSSLYQNTFHHYRDFWCFDIATHSWDRIETKVRPSARSGHRMALWKHYIVLFGGFYDPGITTRYMNDLWVFDMQEYKWQQIEYKDPNERRPSPRSGFSFLSTADGIILHGGYCKEYAKGKRPVGVMLDDTWLLRLSLATAPEISTSGKTKFEPLIVKWERRKRPSTAYAPALRSGATMSLWATKGMGVLFGGVTDEDSDEETLKSVFWNDLNGYQVVGNGRWVSMMLKTPKKKGGKRKKDRTCEDDDEDAQKRAAAEPETELDPDDPLLSTPMPRYNAMLAVLRNTLYMHVLTNLYSHKSRTNYMSSYGGIFERGSREFTLDDFYSLALDKMDRYVCLKKSDVIVSLDGDDVSSSSEEEDDDDGDDSDEDEEDDGGLLSGEEEAPELKEAEEEAVTEPVGATLHIPCTLMASKTNLKVSLRDQATAFLGVSKDTKRSEEDIISTPLPGETLAVFYARSREYWAQKARESSDNRGKLLRRDGFSLAEEHYGTYKPILEEVESILAEAGLDEEEMKRASAVGQVGAAGQSRNRR</sequence>
<feature type="region of interest" description="Disordered" evidence="1">
    <location>
        <begin position="328"/>
        <end position="370"/>
    </location>
</feature>
<dbReference type="OrthoDB" id="4447at2759"/>
<feature type="compositionally biased region" description="Basic residues" evidence="1">
    <location>
        <begin position="329"/>
        <end position="340"/>
    </location>
</feature>
<name>A0A9P5MNZ7_9AGAM</name>
<accession>A0A9P5MNZ7</accession>
<feature type="compositionally biased region" description="Acidic residues" evidence="1">
    <location>
        <begin position="448"/>
        <end position="495"/>
    </location>
</feature>
<feature type="region of interest" description="Disordered" evidence="1">
    <location>
        <begin position="448"/>
        <end position="499"/>
    </location>
</feature>
<keyword evidence="4" id="KW-1185">Reference proteome</keyword>
<dbReference type="EMBL" id="WHVB01000029">
    <property type="protein sequence ID" value="KAF8469295.1"/>
    <property type="molecule type" value="Genomic_DNA"/>
</dbReference>